<dbReference type="InterPro" id="IPR014030">
    <property type="entry name" value="Ketoacyl_synth_N"/>
</dbReference>
<dbReference type="Gene3D" id="3.40.47.10">
    <property type="match status" value="2"/>
</dbReference>
<evidence type="ECO:0000313" key="5">
    <source>
        <dbReference type="Proteomes" id="UP000186040"/>
    </source>
</evidence>
<dbReference type="AlphaFoldDB" id="A0A1Q9LJC1"/>
<gene>
    <name evidence="4" type="ORF">BJP25_22415</name>
</gene>
<protein>
    <submittedName>
        <fullName evidence="4">Uncharacterized protein</fullName>
    </submittedName>
</protein>
<dbReference type="InterPro" id="IPR014043">
    <property type="entry name" value="Acyl_transferase_dom"/>
</dbReference>
<dbReference type="STRING" id="1193682.BJP25_22415"/>
<accession>A0A1Q9LJC1</accession>
<proteinExistence type="predicted"/>
<dbReference type="Gene3D" id="3.40.366.10">
    <property type="entry name" value="Malonyl-Coenzyme A Acyl Carrier Protein, domain 2"/>
    <property type="match status" value="1"/>
</dbReference>
<evidence type="ECO:0000256" key="1">
    <source>
        <dbReference type="SAM" id="MobiDB-lite"/>
    </source>
</evidence>
<dbReference type="Pfam" id="PF00109">
    <property type="entry name" value="ketoacyl-synt"/>
    <property type="match status" value="1"/>
</dbReference>
<dbReference type="PANTHER" id="PTHR43074">
    <property type="entry name" value="OMEGA-3 POLYUNSATURATED FATTY ACID SYNTHASE PFAB-RELATED"/>
    <property type="match status" value="1"/>
</dbReference>
<evidence type="ECO:0000259" key="3">
    <source>
        <dbReference type="SMART" id="SM00827"/>
    </source>
</evidence>
<dbReference type="SUPFAM" id="SSF53901">
    <property type="entry name" value="Thiolase-like"/>
    <property type="match status" value="2"/>
</dbReference>
<dbReference type="SMART" id="SM00825">
    <property type="entry name" value="PKS_KS"/>
    <property type="match status" value="1"/>
</dbReference>
<dbReference type="InterPro" id="IPR016039">
    <property type="entry name" value="Thiolase-like"/>
</dbReference>
<feature type="domain" description="Malonyl-CoA:ACP transacylase (MAT)" evidence="3">
    <location>
        <begin position="724"/>
        <end position="905"/>
    </location>
</feature>
<dbReference type="SUPFAM" id="SSF52151">
    <property type="entry name" value="FabD/lysophospholipase-like"/>
    <property type="match status" value="1"/>
</dbReference>
<name>A0A1Q9LJC1_9PSEU</name>
<dbReference type="OrthoDB" id="9778690at2"/>
<dbReference type="SMART" id="SM00827">
    <property type="entry name" value="PKS_AT"/>
    <property type="match status" value="1"/>
</dbReference>
<dbReference type="InterPro" id="IPR016035">
    <property type="entry name" value="Acyl_Trfase/lysoPLipase"/>
</dbReference>
<dbReference type="InterPro" id="IPR052568">
    <property type="entry name" value="PKS-FAS_Synthase"/>
</dbReference>
<keyword evidence="5" id="KW-1185">Reference proteome</keyword>
<dbReference type="RefSeq" id="WP_075975989.1">
    <property type="nucleotide sequence ID" value="NZ_MKQR01000017.1"/>
</dbReference>
<feature type="domain" description="Ketosynthase family 3 (KS3)" evidence="2">
    <location>
        <begin position="376"/>
        <end position="612"/>
    </location>
</feature>
<dbReference type="GO" id="GO:0016746">
    <property type="term" value="F:acyltransferase activity"/>
    <property type="evidence" value="ECO:0007669"/>
    <property type="project" value="InterPro"/>
</dbReference>
<evidence type="ECO:0000259" key="2">
    <source>
        <dbReference type="SMART" id="SM00825"/>
    </source>
</evidence>
<evidence type="ECO:0000313" key="4">
    <source>
        <dbReference type="EMBL" id="OLR92103.1"/>
    </source>
</evidence>
<dbReference type="SUPFAM" id="SSF51412">
    <property type="entry name" value="Inosine monophosphate dehydrogenase (IMPDH)"/>
    <property type="match status" value="1"/>
</dbReference>
<comment type="caution">
    <text evidence="4">The sequence shown here is derived from an EMBL/GenBank/DDBJ whole genome shotgun (WGS) entry which is preliminary data.</text>
</comment>
<dbReference type="Proteomes" id="UP000186040">
    <property type="component" value="Unassembled WGS sequence"/>
</dbReference>
<dbReference type="InterPro" id="IPR020841">
    <property type="entry name" value="PKS_Beta-ketoAc_synthase_dom"/>
</dbReference>
<dbReference type="Gene3D" id="3.20.20.70">
    <property type="entry name" value="Aldolase class I"/>
    <property type="match status" value="1"/>
</dbReference>
<dbReference type="EMBL" id="MKQR01000017">
    <property type="protein sequence ID" value="OLR92103.1"/>
    <property type="molecule type" value="Genomic_DNA"/>
</dbReference>
<dbReference type="InterPro" id="IPR013785">
    <property type="entry name" value="Aldolase_TIM"/>
</dbReference>
<sequence>MTEAQDRAHDERPELVLAGGPGGRACAALCGAVSAAGGLGVLDLGAGDHLATAALRHAAGWPADRRFGIRVPAGCALDPAAVTAVLGPAAARLAAVVLGAGSPWRVADVPDRYFVLVEVGSDAAAAAADEQGADGLVAQVGGPGGVLLARRLLDPGRQPLPVWLRGGIGPAAAAAAVLGGAAGVVLDTQLALLPEADVPDPVLDDAQAVRFLDRFGGAAKAVRAVLNTVADAAGAAHPPVPHTTAPGSAARVRTAAELARALDAGERRLVLDEPAGGSGFAQWQAQVDVLADHPRAPGAQVVFAGGGGAGAVPLVAGLTSGLVARGVEVGLLVAGTGDVGAGTGDAAGVLGERAAQVRAELGTAWAQAPERQSLDVAVVGLACAVAGADDLDGFWAGAVHGEVPARPPGEPVAVLEVARRALADAGVAHDAERTGVVFGAGPGADLVAAQLGALGLGGPALLVDAAWASGLAAVDAARKELACGGSRVVLAGATDPVGGTACVVLKRLTDAEHDGDRVYAVLGGAGAGRGAVERAHADAGTAPAAAGLVELHGHGRPGHVDRVAGLAGVVRAAMALHTGVRPRPDGPAAPWPRAPLDRVAGIGAAGLGAAEHHLVLVGHPSAAFTRRGLRRWPAELFTFHGSAAAVQEHLAALLDLATSGTPGTLLDLARTSALRTGAGPAGVALVATGVAELVALLRRALRGETDPAAGLHRAGAEPGGVAVLFPGAGGARPGMLAHVLVAFPHLARHLGRGTLAEALHGPGALGRAGLDPGLAPAALGAAGLVYDELLGELGVVADAYAGHGYGELVALAAAGCFDPRLLVPLATGHAAFADVRLAPPRVPVFSTRDAEPRAARARWAEQVEAMHAAGVRVFVEAGPGRALGERVRAVLGGRPHVAVALEPEPGRAPGGGLPGLLAALAELAVAGVGVRTRWLTAGRGGREVPAPPVPAHPRWALGGGGLTALPPSA</sequence>
<dbReference type="PANTHER" id="PTHR43074:SF1">
    <property type="entry name" value="BETA-KETOACYL SYNTHASE FAMILY PROTEIN-RELATED"/>
    <property type="match status" value="1"/>
</dbReference>
<organism evidence="4 5">
    <name type="scientific">Actinokineospora bangkokensis</name>
    <dbReference type="NCBI Taxonomy" id="1193682"/>
    <lineage>
        <taxon>Bacteria</taxon>
        <taxon>Bacillati</taxon>
        <taxon>Actinomycetota</taxon>
        <taxon>Actinomycetes</taxon>
        <taxon>Pseudonocardiales</taxon>
        <taxon>Pseudonocardiaceae</taxon>
        <taxon>Actinokineospora</taxon>
    </lineage>
</organism>
<feature type="region of interest" description="Disordered" evidence="1">
    <location>
        <begin position="939"/>
        <end position="969"/>
    </location>
</feature>
<reference evidence="4 5" key="1">
    <citation type="submission" date="2016-10" db="EMBL/GenBank/DDBJ databases">
        <title>The Draft Genome Sequence of Actinokineospora bangkokensis 44EHWT reveals the biosynthetic pathway of antifungal compounds Thailandins with unusual extender unit butylmalonyl-CoA.</title>
        <authorList>
            <person name="Greule A."/>
            <person name="Intra B."/>
            <person name="Flemming S."/>
            <person name="Rommel M.G."/>
            <person name="Panbangred W."/>
            <person name="Bechthold A."/>
        </authorList>
    </citation>
    <scope>NUCLEOTIDE SEQUENCE [LARGE SCALE GENOMIC DNA]</scope>
    <source>
        <strain evidence="4 5">44EHW</strain>
    </source>
</reference>
<dbReference type="InterPro" id="IPR001227">
    <property type="entry name" value="Ac_transferase_dom_sf"/>
</dbReference>